<dbReference type="AlphaFoldDB" id="A0A915KWV2"/>
<reference evidence="2" key="1">
    <citation type="submission" date="2022-11" db="UniProtKB">
        <authorList>
            <consortium name="WormBaseParasite"/>
        </authorList>
    </citation>
    <scope>IDENTIFICATION</scope>
</reference>
<name>A0A915KWV2_ROMCU</name>
<evidence type="ECO:0000313" key="2">
    <source>
        <dbReference type="WBParaSite" id="nRc.2.0.1.t42644-RA"/>
    </source>
</evidence>
<accession>A0A915KWV2</accession>
<dbReference type="WBParaSite" id="nRc.2.0.1.t42644-RA">
    <property type="protein sequence ID" value="nRc.2.0.1.t42644-RA"/>
    <property type="gene ID" value="nRc.2.0.1.g42644"/>
</dbReference>
<keyword evidence="1" id="KW-1185">Reference proteome</keyword>
<organism evidence="1 2">
    <name type="scientific">Romanomermis culicivorax</name>
    <name type="common">Nematode worm</name>
    <dbReference type="NCBI Taxonomy" id="13658"/>
    <lineage>
        <taxon>Eukaryota</taxon>
        <taxon>Metazoa</taxon>
        <taxon>Ecdysozoa</taxon>
        <taxon>Nematoda</taxon>
        <taxon>Enoplea</taxon>
        <taxon>Dorylaimia</taxon>
        <taxon>Mermithida</taxon>
        <taxon>Mermithoidea</taxon>
        <taxon>Mermithidae</taxon>
        <taxon>Romanomermis</taxon>
    </lineage>
</organism>
<protein>
    <submittedName>
        <fullName evidence="2">Uncharacterized protein</fullName>
    </submittedName>
</protein>
<proteinExistence type="predicted"/>
<sequence>MVRWGLALAGIKLNIQPRKGHTNANADTLSRLPDSAAKPVFDIETDAIARPQESKHEPNVNSISDEQINLKKLQRDDQFLNQIITSLSDNEECERCPASQYMVPTLNEVVISMAEYEIPDSKF</sequence>
<dbReference type="Proteomes" id="UP000887565">
    <property type="component" value="Unplaced"/>
</dbReference>
<evidence type="ECO:0000313" key="1">
    <source>
        <dbReference type="Proteomes" id="UP000887565"/>
    </source>
</evidence>